<dbReference type="EMBL" id="LJHD01000241">
    <property type="protein sequence ID" value="ONI40305.1"/>
    <property type="molecule type" value="Genomic_DNA"/>
</dbReference>
<accession>A0ACC8XCB4</accession>
<dbReference type="Proteomes" id="UP000188637">
    <property type="component" value="Unassembled WGS sequence"/>
</dbReference>
<name>A0ACC8XCB4_9FIRM</name>
<gene>
    <name evidence="1" type="ORF">AN640_08810</name>
</gene>
<sequence>MSTHKSKNSPKSHLDTFYKDFEEIKYKKYDGMIITGAPVETLNFDEVDYWNELKKILEFAKTQVYSTMFICWGAQAGLYYYYNLNKISLNSKVFGVFEHKVLHRTPIVRGFDDVFFAPHSRHTTWNIEDIERIPDIEVIADSKEAGAYIVTSKNQRFIFISGHPEYDPDILEQEYKRDLSLNLNINIPSNYYINNEPNKAPIVKWRGHANLLFANWLNYHVYQETPFEFL</sequence>
<proteinExistence type="predicted"/>
<evidence type="ECO:0000313" key="2">
    <source>
        <dbReference type="Proteomes" id="UP000188637"/>
    </source>
</evidence>
<organism evidence="1 2">
    <name type="scientific">Candidatus Epulonipiscium fishelsonii</name>
    <dbReference type="NCBI Taxonomy" id="77094"/>
    <lineage>
        <taxon>Bacteria</taxon>
        <taxon>Bacillati</taxon>
        <taxon>Bacillota</taxon>
        <taxon>Clostridia</taxon>
        <taxon>Lachnospirales</taxon>
        <taxon>Lachnospiraceae</taxon>
        <taxon>Candidatus Epulonipiscium</taxon>
    </lineage>
</organism>
<protein>
    <submittedName>
        <fullName evidence="1">Homoserine O-succinyltransferase</fullName>
    </submittedName>
</protein>
<comment type="caution">
    <text evidence="1">The sequence shown here is derived from an EMBL/GenBank/DDBJ whole genome shotgun (WGS) entry which is preliminary data.</text>
</comment>
<keyword evidence="2" id="KW-1185">Reference proteome</keyword>
<evidence type="ECO:0000313" key="1">
    <source>
        <dbReference type="EMBL" id="ONI40305.1"/>
    </source>
</evidence>
<reference evidence="1" key="1">
    <citation type="submission" date="2016-08" db="EMBL/GenBank/DDBJ databases">
        <authorList>
            <person name="Ngugi D.K."/>
            <person name="Miyake S."/>
            <person name="Stingl U."/>
        </authorList>
    </citation>
    <scope>NUCLEOTIDE SEQUENCE</scope>
    <source>
        <strain evidence="1">SCG-D08WGA-EpuloA1</strain>
    </source>
</reference>